<reference evidence="17 18" key="1">
    <citation type="journal article" date="2017" name="Int. J. Syst. Evol. Microbiol.">
        <title>Aquarickettsiella crustaci n. gen. n. sp. (Gammaproteobacteria: Legionellales: Coxiellaceae); a bacterial pathogen of the freshwater crustacean: Gammarus fossarum (Malacostraca: Amphipoda).</title>
        <authorList>
            <person name="Bojko J."/>
            <person name="Dunn A.M."/>
            <person name="Stebbing P.D."/>
            <person name="Van Aerle R."/>
            <person name="Bacela-Spychalska K."/>
            <person name="Bean T.P."/>
            <person name="Stentiford G.D."/>
        </authorList>
    </citation>
    <scope>NUCLEOTIDE SEQUENCE [LARGE SCALE GENOMIC DNA]</scope>
    <source>
        <strain evidence="17">RA15029</strain>
    </source>
</reference>
<dbReference type="GO" id="GO:0005886">
    <property type="term" value="C:plasma membrane"/>
    <property type="evidence" value="ECO:0007669"/>
    <property type="project" value="UniProtKB-SubCell"/>
</dbReference>
<evidence type="ECO:0000256" key="8">
    <source>
        <dbReference type="ARBA" id="ARBA00022960"/>
    </source>
</evidence>
<comment type="function">
    <text evidence="16">Peptidoglycan polymerase that is essential for cell division.</text>
</comment>
<evidence type="ECO:0000256" key="3">
    <source>
        <dbReference type="ARBA" id="ARBA00022475"/>
    </source>
</evidence>
<evidence type="ECO:0000256" key="4">
    <source>
        <dbReference type="ARBA" id="ARBA00022618"/>
    </source>
</evidence>
<keyword evidence="13 16" id="KW-0961">Cell wall biogenesis/degradation</keyword>
<evidence type="ECO:0000256" key="1">
    <source>
        <dbReference type="ARBA" id="ARBA00004651"/>
    </source>
</evidence>
<dbReference type="Proteomes" id="UP000226429">
    <property type="component" value="Unassembled WGS sequence"/>
</dbReference>
<keyword evidence="6 16" id="KW-0808">Transferase</keyword>
<evidence type="ECO:0000256" key="10">
    <source>
        <dbReference type="ARBA" id="ARBA00022989"/>
    </source>
</evidence>
<keyword evidence="16" id="KW-0997">Cell inner membrane</keyword>
<dbReference type="GO" id="GO:0071555">
    <property type="term" value="P:cell wall organization"/>
    <property type="evidence" value="ECO:0007669"/>
    <property type="project" value="UniProtKB-KW"/>
</dbReference>
<name>A0A370CH26_9COXI</name>
<comment type="pathway">
    <text evidence="2 16">Cell wall biogenesis; peptidoglycan biosynthesis.</text>
</comment>
<feature type="transmembrane region" description="Helical" evidence="16">
    <location>
        <begin position="84"/>
        <end position="102"/>
    </location>
</feature>
<dbReference type="UniPathway" id="UPA00219"/>
<dbReference type="GO" id="GO:0009252">
    <property type="term" value="P:peptidoglycan biosynthetic process"/>
    <property type="evidence" value="ECO:0007669"/>
    <property type="project" value="UniProtKB-UniRule"/>
</dbReference>
<proteinExistence type="inferred from homology"/>
<protein>
    <recommendedName>
        <fullName evidence="16">Probable peptidoglycan glycosyltransferase FtsW</fullName>
        <shortName evidence="16">PGT</shortName>
        <ecNumber evidence="16">2.4.99.28</ecNumber>
    </recommendedName>
    <alternativeName>
        <fullName evidence="16">Cell division protein FtsW</fullName>
    </alternativeName>
    <alternativeName>
        <fullName evidence="16">Cell wall polymerase</fullName>
    </alternativeName>
    <alternativeName>
        <fullName evidence="16">Peptidoglycan polymerase</fullName>
        <shortName evidence="16">PG polymerase</shortName>
    </alternativeName>
</protein>
<evidence type="ECO:0000256" key="9">
    <source>
        <dbReference type="ARBA" id="ARBA00022984"/>
    </source>
</evidence>
<reference evidence="17 18" key="2">
    <citation type="journal article" date="2018" name="J. Invertebr. Pathol.">
        <title>'Candidatus Aquirickettsiella gammari' (Gammaproteobacteria: Legionellales: Coxiellaceae): A bacterial pathogen of the freshwater crustacean Gammarus fossarum (Malacostraca: Amphipoda).</title>
        <authorList>
            <person name="Bojko J."/>
            <person name="Dunn A.M."/>
            <person name="Stebbing P.D."/>
            <person name="van Aerle R."/>
            <person name="Bacela-Spychalska K."/>
            <person name="Bean T.P."/>
            <person name="Urrutia A."/>
            <person name="Stentiford G.D."/>
        </authorList>
    </citation>
    <scope>NUCLEOTIDE SEQUENCE [LARGE SCALE GENOMIC DNA]</scope>
    <source>
        <strain evidence="17">RA15029</strain>
    </source>
</reference>
<evidence type="ECO:0000256" key="2">
    <source>
        <dbReference type="ARBA" id="ARBA00004752"/>
    </source>
</evidence>
<evidence type="ECO:0000256" key="16">
    <source>
        <dbReference type="HAMAP-Rule" id="MF_00913"/>
    </source>
</evidence>
<dbReference type="PROSITE" id="PS00428">
    <property type="entry name" value="FTSW_RODA_SPOVE"/>
    <property type="match status" value="1"/>
</dbReference>
<feature type="transmembrane region" description="Helical" evidence="16">
    <location>
        <begin position="348"/>
        <end position="369"/>
    </location>
</feature>
<evidence type="ECO:0000256" key="7">
    <source>
        <dbReference type="ARBA" id="ARBA00022692"/>
    </source>
</evidence>
<dbReference type="HAMAP" id="MF_00913">
    <property type="entry name" value="PGT_FtsW_proteobact"/>
    <property type="match status" value="1"/>
</dbReference>
<dbReference type="InterPro" id="IPR001182">
    <property type="entry name" value="FtsW/RodA"/>
</dbReference>
<comment type="caution">
    <text evidence="17">The sequence shown here is derived from an EMBL/GenBank/DDBJ whole genome shotgun (WGS) entry which is preliminary data.</text>
</comment>
<dbReference type="EC" id="2.4.99.28" evidence="16"/>
<gene>
    <name evidence="16 17" type="primary">ftsW</name>
    <name evidence="17" type="ORF">CFE62_004785</name>
</gene>
<feature type="transmembrane region" description="Helical" evidence="16">
    <location>
        <begin position="173"/>
        <end position="189"/>
    </location>
</feature>
<dbReference type="InterPro" id="IPR018365">
    <property type="entry name" value="Cell_cycle_FtsW-rel_CS"/>
</dbReference>
<keyword evidence="11 16" id="KW-0472">Membrane</keyword>
<keyword evidence="9 16" id="KW-0573">Peptidoglycan synthesis</keyword>
<evidence type="ECO:0000256" key="13">
    <source>
        <dbReference type="ARBA" id="ARBA00023316"/>
    </source>
</evidence>
<keyword evidence="5 16" id="KW-0328">Glycosyltransferase</keyword>
<dbReference type="GO" id="GO:0015648">
    <property type="term" value="F:lipid-linked peptidoglycan transporter activity"/>
    <property type="evidence" value="ECO:0007669"/>
    <property type="project" value="TreeGrafter"/>
</dbReference>
<dbReference type="EMBL" id="NMOS02000012">
    <property type="protein sequence ID" value="RDH40252.1"/>
    <property type="molecule type" value="Genomic_DNA"/>
</dbReference>
<feature type="transmembrane region" description="Helical" evidence="16">
    <location>
        <begin position="122"/>
        <end position="139"/>
    </location>
</feature>
<evidence type="ECO:0000256" key="5">
    <source>
        <dbReference type="ARBA" id="ARBA00022676"/>
    </source>
</evidence>
<keyword evidence="18" id="KW-1185">Reference proteome</keyword>
<feature type="transmembrane region" description="Helical" evidence="16">
    <location>
        <begin position="314"/>
        <end position="336"/>
    </location>
</feature>
<keyword evidence="7 16" id="KW-0812">Transmembrane</keyword>
<keyword evidence="3 16" id="KW-1003">Cell membrane</keyword>
<keyword evidence="4 16" id="KW-0132">Cell division</keyword>
<dbReference type="GO" id="GO:0032153">
    <property type="term" value="C:cell division site"/>
    <property type="evidence" value="ECO:0007669"/>
    <property type="project" value="UniProtKB-UniRule"/>
</dbReference>
<evidence type="ECO:0000256" key="12">
    <source>
        <dbReference type="ARBA" id="ARBA00023306"/>
    </source>
</evidence>
<dbReference type="InterPro" id="IPR013437">
    <property type="entry name" value="FtsW"/>
</dbReference>
<evidence type="ECO:0000256" key="6">
    <source>
        <dbReference type="ARBA" id="ARBA00022679"/>
    </source>
</evidence>
<accession>A0A370CH26</accession>
<dbReference type="PANTHER" id="PTHR30474">
    <property type="entry name" value="CELL CYCLE PROTEIN"/>
    <property type="match status" value="1"/>
</dbReference>
<evidence type="ECO:0000313" key="17">
    <source>
        <dbReference type="EMBL" id="RDH40252.1"/>
    </source>
</evidence>
<organism evidence="17 18">
    <name type="scientific">Candidatus Aquirickettsiella gammari</name>
    <dbReference type="NCBI Taxonomy" id="2016198"/>
    <lineage>
        <taxon>Bacteria</taxon>
        <taxon>Pseudomonadati</taxon>
        <taxon>Pseudomonadota</taxon>
        <taxon>Gammaproteobacteria</taxon>
        <taxon>Legionellales</taxon>
        <taxon>Coxiellaceae</taxon>
        <taxon>Candidatus Aquirickettsiella</taxon>
    </lineage>
</organism>
<feature type="transmembrane region" description="Helical" evidence="16">
    <location>
        <begin position="281"/>
        <end position="302"/>
    </location>
</feature>
<feature type="transmembrane region" description="Helical" evidence="16">
    <location>
        <begin position="20"/>
        <end position="42"/>
    </location>
</feature>
<evidence type="ECO:0000256" key="15">
    <source>
        <dbReference type="ARBA" id="ARBA00049902"/>
    </source>
</evidence>
<evidence type="ECO:0000256" key="11">
    <source>
        <dbReference type="ARBA" id="ARBA00023136"/>
    </source>
</evidence>
<dbReference type="GO" id="GO:0008360">
    <property type="term" value="P:regulation of cell shape"/>
    <property type="evidence" value="ECO:0007669"/>
    <property type="project" value="UniProtKB-KW"/>
</dbReference>
<dbReference type="PANTHER" id="PTHR30474:SF2">
    <property type="entry name" value="PEPTIDOGLYCAN GLYCOSYLTRANSFERASE FTSW-RELATED"/>
    <property type="match status" value="1"/>
</dbReference>
<dbReference type="NCBIfam" id="TIGR02614">
    <property type="entry name" value="ftsW"/>
    <property type="match status" value="1"/>
</dbReference>
<dbReference type="GO" id="GO:0008955">
    <property type="term" value="F:peptidoglycan glycosyltransferase activity"/>
    <property type="evidence" value="ECO:0007669"/>
    <property type="project" value="UniProtKB-UniRule"/>
</dbReference>
<comment type="subcellular location">
    <subcellularLocation>
        <location evidence="16">Cell inner membrane</location>
        <topology evidence="16">Multi-pass membrane protein</topology>
    </subcellularLocation>
    <subcellularLocation>
        <location evidence="1">Cell membrane</location>
        <topology evidence="1">Multi-pass membrane protein</topology>
    </subcellularLocation>
    <text evidence="16">Localizes to the division septum.</text>
</comment>
<dbReference type="Pfam" id="PF01098">
    <property type="entry name" value="FTSW_RODA_SPOVE"/>
    <property type="match status" value="1"/>
</dbReference>
<keyword evidence="8 16" id="KW-0133">Cell shape</keyword>
<dbReference type="GO" id="GO:0043093">
    <property type="term" value="P:FtsZ-dependent cytokinesis"/>
    <property type="evidence" value="ECO:0007669"/>
    <property type="project" value="UniProtKB-UniRule"/>
</dbReference>
<keyword evidence="10 16" id="KW-1133">Transmembrane helix</keyword>
<keyword evidence="12 16" id="KW-0131">Cell cycle</keyword>
<evidence type="ECO:0000313" key="18">
    <source>
        <dbReference type="Proteomes" id="UP000226429"/>
    </source>
</evidence>
<comment type="similarity">
    <text evidence="14 16">Belongs to the SEDS family. FtsW subfamily.</text>
</comment>
<dbReference type="AlphaFoldDB" id="A0A370CH26"/>
<feature type="transmembrane region" description="Helical" evidence="16">
    <location>
        <begin position="151"/>
        <end position="167"/>
    </location>
</feature>
<feature type="transmembrane region" description="Helical" evidence="16">
    <location>
        <begin position="196"/>
        <end position="216"/>
    </location>
</feature>
<feature type="transmembrane region" description="Helical" evidence="16">
    <location>
        <begin position="54"/>
        <end position="72"/>
    </location>
</feature>
<evidence type="ECO:0000256" key="14">
    <source>
        <dbReference type="ARBA" id="ARBA00038053"/>
    </source>
</evidence>
<sequence>MADKSNSEVATPVVLYDRSLLIAIATLLAFGLLMVASSSIVISEHRYGQAFHYFFHQLFYLILGIAAGIIVVQIKTAYWKQISLPLLVLSIGLLFLVLLPGIGRQVNGSMRWLGFGPFGLQISEFVKLTMIVYLAGYLLRQEKQVQNQIRGFLKPLMVLAIITFLLLREPDFGAATVILLTSLGMLFLAGVRIWQFVILLVGVAVILVILAISSPYRLARLTTFLNPWANQFDSGYQLTQSLIAFGRGGWFGVGLGESIQKLFYLPEAHTDFLFAVLSEELGLIGGLFMICLFSLLVFRALHIGQSCFNSGQRFSAYLAYGIGLNIALQVMINIGVNTGVLPTKGLTLPLMSYGGSSLLITCIMLALLLRIDYEYRLIQFGFRVSD</sequence>
<comment type="catalytic activity">
    <reaction evidence="15 16">
        <text>[GlcNAc-(1-&gt;4)-Mur2Ac(oyl-L-Ala-gamma-D-Glu-L-Lys-D-Ala-D-Ala)](n)-di-trans,octa-cis-undecaprenyl diphosphate + beta-D-GlcNAc-(1-&gt;4)-Mur2Ac(oyl-L-Ala-gamma-D-Glu-L-Lys-D-Ala-D-Ala)-di-trans,octa-cis-undecaprenyl diphosphate = [GlcNAc-(1-&gt;4)-Mur2Ac(oyl-L-Ala-gamma-D-Glu-L-Lys-D-Ala-D-Ala)](n+1)-di-trans,octa-cis-undecaprenyl diphosphate + di-trans,octa-cis-undecaprenyl diphosphate + H(+)</text>
        <dbReference type="Rhea" id="RHEA:23708"/>
        <dbReference type="Rhea" id="RHEA-COMP:9602"/>
        <dbReference type="Rhea" id="RHEA-COMP:9603"/>
        <dbReference type="ChEBI" id="CHEBI:15378"/>
        <dbReference type="ChEBI" id="CHEBI:58405"/>
        <dbReference type="ChEBI" id="CHEBI:60033"/>
        <dbReference type="ChEBI" id="CHEBI:78435"/>
        <dbReference type="EC" id="2.4.99.28"/>
    </reaction>
</comment>